<dbReference type="GO" id="GO:0005829">
    <property type="term" value="C:cytosol"/>
    <property type="evidence" value="ECO:0007669"/>
    <property type="project" value="UniProtKB-ARBA"/>
</dbReference>
<comment type="similarity">
    <text evidence="1 5">Belongs to the pseudouridine synthase RsuA family.</text>
</comment>
<keyword evidence="2 4" id="KW-0694">RNA-binding</keyword>
<accession>A0A859FFI2</accession>
<dbReference type="RefSeq" id="WP_176010097.1">
    <property type="nucleotide sequence ID" value="NZ_CP041372.2"/>
</dbReference>
<dbReference type="Proteomes" id="UP000318138">
    <property type="component" value="Chromosome"/>
</dbReference>
<evidence type="ECO:0000313" key="8">
    <source>
        <dbReference type="EMBL" id="QKS72113.1"/>
    </source>
</evidence>
<dbReference type="InterPro" id="IPR042092">
    <property type="entry name" value="PsdUridine_s_RsuA/RluB/E/F_cat"/>
</dbReference>
<dbReference type="GO" id="GO:0001522">
    <property type="term" value="P:pseudouridine synthesis"/>
    <property type="evidence" value="ECO:0007669"/>
    <property type="project" value="InterPro"/>
</dbReference>
<evidence type="ECO:0000259" key="6">
    <source>
        <dbReference type="Pfam" id="PF00849"/>
    </source>
</evidence>
<evidence type="ECO:0000259" key="7">
    <source>
        <dbReference type="Pfam" id="PF01479"/>
    </source>
</evidence>
<dbReference type="InterPro" id="IPR036986">
    <property type="entry name" value="S4_RNA-bd_sf"/>
</dbReference>
<dbReference type="Pfam" id="PF00849">
    <property type="entry name" value="PseudoU_synth_2"/>
    <property type="match status" value="1"/>
</dbReference>
<evidence type="ECO:0000256" key="2">
    <source>
        <dbReference type="ARBA" id="ARBA00022884"/>
    </source>
</evidence>
<dbReference type="GO" id="GO:0009982">
    <property type="term" value="F:pseudouridine synthase activity"/>
    <property type="evidence" value="ECO:0007669"/>
    <property type="project" value="InterPro"/>
</dbReference>
<dbReference type="Pfam" id="PF01479">
    <property type="entry name" value="S4"/>
    <property type="match status" value="1"/>
</dbReference>
<dbReference type="Gene3D" id="3.30.70.1560">
    <property type="entry name" value="Alpha-L RNA-binding motif"/>
    <property type="match status" value="1"/>
</dbReference>
<evidence type="ECO:0000256" key="1">
    <source>
        <dbReference type="ARBA" id="ARBA00008348"/>
    </source>
</evidence>
<dbReference type="InterPro" id="IPR006145">
    <property type="entry name" value="PsdUridine_synth_RsuA/RluA"/>
</dbReference>
<dbReference type="InterPro" id="IPR020094">
    <property type="entry name" value="TruA/RsuA/RluB/E/F_N"/>
</dbReference>
<dbReference type="AlphaFoldDB" id="A0A859FFI2"/>
<dbReference type="InterPro" id="IPR000748">
    <property type="entry name" value="PsdUridine_synth_RsuA/RluB/E/F"/>
</dbReference>
<keyword evidence="9" id="KW-1185">Reference proteome</keyword>
<dbReference type="GO" id="GO:0140098">
    <property type="term" value="F:catalytic activity, acting on RNA"/>
    <property type="evidence" value="ECO:0007669"/>
    <property type="project" value="UniProtKB-ARBA"/>
</dbReference>
<dbReference type="GO" id="GO:0003723">
    <property type="term" value="F:RNA binding"/>
    <property type="evidence" value="ECO:0007669"/>
    <property type="project" value="UniProtKB-KW"/>
</dbReference>
<dbReference type="Gene3D" id="3.30.70.580">
    <property type="entry name" value="Pseudouridine synthase I, catalytic domain, N-terminal subdomain"/>
    <property type="match status" value="1"/>
</dbReference>
<reference evidence="9" key="1">
    <citation type="submission" date="2019-07" db="EMBL/GenBank/DDBJ databases">
        <title>Bacillus alkalisoli sp. nov. isolated from saline soil.</title>
        <authorList>
            <person name="Sun J.-Q."/>
            <person name="Xu L."/>
        </authorList>
    </citation>
    <scope>NUCLEOTIDE SEQUENCE [LARGE SCALE GENOMIC DNA]</scope>
    <source>
        <strain evidence="9">M4U3P1</strain>
    </source>
</reference>
<dbReference type="NCBIfam" id="TIGR00093">
    <property type="entry name" value="pseudouridine synthase"/>
    <property type="match status" value="1"/>
</dbReference>
<evidence type="ECO:0000313" key="9">
    <source>
        <dbReference type="Proteomes" id="UP000318138"/>
    </source>
</evidence>
<feature type="domain" description="Pseudouridine synthase RsuA/RluA-like" evidence="6">
    <location>
        <begin position="62"/>
        <end position="194"/>
    </location>
</feature>
<dbReference type="InterPro" id="IPR050343">
    <property type="entry name" value="RsuA_PseudoU_synthase"/>
</dbReference>
<dbReference type="InterPro" id="IPR018496">
    <property type="entry name" value="PsdUridine_synth_RsuA/RluB_CS"/>
</dbReference>
<dbReference type="PROSITE" id="PS50889">
    <property type="entry name" value="S4"/>
    <property type="match status" value="1"/>
</dbReference>
<evidence type="ECO:0000256" key="5">
    <source>
        <dbReference type="RuleBase" id="RU003887"/>
    </source>
</evidence>
<evidence type="ECO:0000256" key="3">
    <source>
        <dbReference type="ARBA" id="ARBA00023235"/>
    </source>
</evidence>
<dbReference type="SUPFAM" id="SSF55120">
    <property type="entry name" value="Pseudouridine synthase"/>
    <property type="match status" value="1"/>
</dbReference>
<name>A0A859FFI2_9BACI</name>
<dbReference type="PANTHER" id="PTHR47683:SF4">
    <property type="entry name" value="PSEUDOURIDINE SYNTHASE"/>
    <property type="match status" value="1"/>
</dbReference>
<dbReference type="PROSITE" id="PS01149">
    <property type="entry name" value="PSI_RSU"/>
    <property type="match status" value="1"/>
</dbReference>
<proteinExistence type="inferred from homology"/>
<dbReference type="GO" id="GO:0006364">
    <property type="term" value="P:rRNA processing"/>
    <property type="evidence" value="ECO:0007669"/>
    <property type="project" value="UniProtKB-ARBA"/>
</dbReference>
<gene>
    <name evidence="8" type="ORF">FLK61_36240</name>
</gene>
<keyword evidence="3 5" id="KW-0413">Isomerase</keyword>
<feature type="domain" description="RNA-binding S4" evidence="7">
    <location>
        <begin position="1"/>
        <end position="44"/>
    </location>
</feature>
<protein>
    <recommendedName>
        <fullName evidence="5">Pseudouridine synthase</fullName>
        <ecNumber evidence="5">5.4.99.-</ecNumber>
    </recommendedName>
</protein>
<sequence length="236" mass="26867">MRADKLLSHLGYGSRKDVKRLLKEGALVANGLTVKDGKVKVDPDKDELMLYGEPVEYREFIYIMLHKPAGTVSATEDTRDQTVIDLLGPDEVLFEPFPVGRLDKDTTGLLLLTNDGKLGHRLTSPKHKVDKEYRVHSKLPLTENDVEVLESGVKLDDGYETKPAKVRFEGEKRDVFWLTIQEGKFHQVKRMLEAVDNKVTALKRERHGSLLLDETLKPGQYRELTEEELQLLMDAD</sequence>
<dbReference type="PANTHER" id="PTHR47683">
    <property type="entry name" value="PSEUDOURIDINE SYNTHASE FAMILY PROTEIN-RELATED"/>
    <property type="match status" value="1"/>
</dbReference>
<dbReference type="EMBL" id="CP041372">
    <property type="protein sequence ID" value="QKS72113.1"/>
    <property type="molecule type" value="Genomic_DNA"/>
</dbReference>
<dbReference type="CDD" id="cd02553">
    <property type="entry name" value="PseudoU_synth_RsuA"/>
    <property type="match status" value="1"/>
</dbReference>
<dbReference type="SUPFAM" id="SSF55174">
    <property type="entry name" value="Alpha-L RNA-binding motif"/>
    <property type="match status" value="1"/>
</dbReference>
<dbReference type="InterPro" id="IPR002942">
    <property type="entry name" value="S4_RNA-bd"/>
</dbReference>
<dbReference type="EC" id="5.4.99.-" evidence="5"/>
<evidence type="ECO:0000256" key="4">
    <source>
        <dbReference type="PROSITE-ProRule" id="PRU00182"/>
    </source>
</evidence>
<dbReference type="Gene3D" id="3.10.290.10">
    <property type="entry name" value="RNA-binding S4 domain"/>
    <property type="match status" value="1"/>
</dbReference>
<organism evidence="8 9">
    <name type="scientific">Paenalkalicoccus suaedae</name>
    <dbReference type="NCBI Taxonomy" id="2592382"/>
    <lineage>
        <taxon>Bacteria</taxon>
        <taxon>Bacillati</taxon>
        <taxon>Bacillota</taxon>
        <taxon>Bacilli</taxon>
        <taxon>Bacillales</taxon>
        <taxon>Bacillaceae</taxon>
        <taxon>Paenalkalicoccus</taxon>
    </lineage>
</organism>
<dbReference type="KEGG" id="psua:FLK61_36240"/>
<dbReference type="InterPro" id="IPR020103">
    <property type="entry name" value="PsdUridine_synth_cat_dom_sf"/>
</dbReference>
<dbReference type="FunFam" id="3.30.70.1560:FF:000001">
    <property type="entry name" value="Pseudouridine synthase"/>
    <property type="match status" value="1"/>
</dbReference>